<evidence type="ECO:0000256" key="4">
    <source>
        <dbReference type="ARBA" id="ARBA00022692"/>
    </source>
</evidence>
<protein>
    <submittedName>
        <fullName evidence="8">Transporter</fullName>
    </submittedName>
</protein>
<dbReference type="PANTHER" id="PTHR36838:SF3">
    <property type="entry name" value="TRANSPORTER AUXIN EFFLUX CARRIER EC FAMILY"/>
    <property type="match status" value="1"/>
</dbReference>
<evidence type="ECO:0000256" key="6">
    <source>
        <dbReference type="ARBA" id="ARBA00023136"/>
    </source>
</evidence>
<evidence type="ECO:0000313" key="8">
    <source>
        <dbReference type="EMBL" id="OZI33969.1"/>
    </source>
</evidence>
<keyword evidence="9" id="KW-1185">Reference proteome</keyword>
<keyword evidence="5 7" id="KW-1133">Transmembrane helix</keyword>
<dbReference type="GO" id="GO:0055085">
    <property type="term" value="P:transmembrane transport"/>
    <property type="evidence" value="ECO:0007669"/>
    <property type="project" value="InterPro"/>
</dbReference>
<evidence type="ECO:0000256" key="2">
    <source>
        <dbReference type="ARBA" id="ARBA00022448"/>
    </source>
</evidence>
<feature type="transmembrane region" description="Helical" evidence="7">
    <location>
        <begin position="6"/>
        <end position="22"/>
    </location>
</feature>
<feature type="transmembrane region" description="Helical" evidence="7">
    <location>
        <begin position="166"/>
        <end position="183"/>
    </location>
</feature>
<gene>
    <name evidence="8" type="ORF">CAL29_10410</name>
</gene>
<feature type="transmembrane region" description="Helical" evidence="7">
    <location>
        <begin position="124"/>
        <end position="145"/>
    </location>
</feature>
<accession>A0A261S9A5</accession>
<evidence type="ECO:0000256" key="5">
    <source>
        <dbReference type="ARBA" id="ARBA00022989"/>
    </source>
</evidence>
<comment type="caution">
    <text evidence="8">The sequence shown here is derived from an EMBL/GenBank/DDBJ whole genome shotgun (WGS) entry which is preliminary data.</text>
</comment>
<feature type="transmembrane region" description="Helical" evidence="7">
    <location>
        <begin position="64"/>
        <end position="83"/>
    </location>
</feature>
<dbReference type="EMBL" id="NEVM01000002">
    <property type="protein sequence ID" value="OZI33969.1"/>
    <property type="molecule type" value="Genomic_DNA"/>
</dbReference>
<dbReference type="GO" id="GO:0016020">
    <property type="term" value="C:membrane"/>
    <property type="evidence" value="ECO:0007669"/>
    <property type="project" value="UniProtKB-SubCell"/>
</dbReference>
<evidence type="ECO:0000256" key="3">
    <source>
        <dbReference type="ARBA" id="ARBA00022475"/>
    </source>
</evidence>
<reference evidence="9" key="1">
    <citation type="submission" date="2017-05" db="EMBL/GenBank/DDBJ databases">
        <title>Complete and WGS of Bordetella genogroups.</title>
        <authorList>
            <person name="Spilker T."/>
            <person name="Lipuma J."/>
        </authorList>
    </citation>
    <scope>NUCLEOTIDE SEQUENCE [LARGE SCALE GENOMIC DNA]</scope>
    <source>
        <strain evidence="9">AU16122</strain>
    </source>
</reference>
<dbReference type="Proteomes" id="UP000216020">
    <property type="component" value="Unassembled WGS sequence"/>
</dbReference>
<organism evidence="8 9">
    <name type="scientific">Bordetella genomosp. 10</name>
    <dbReference type="NCBI Taxonomy" id="1416804"/>
    <lineage>
        <taxon>Bacteria</taxon>
        <taxon>Pseudomonadati</taxon>
        <taxon>Pseudomonadota</taxon>
        <taxon>Betaproteobacteria</taxon>
        <taxon>Burkholderiales</taxon>
        <taxon>Alcaligenaceae</taxon>
        <taxon>Bordetella</taxon>
    </lineage>
</organism>
<dbReference type="RefSeq" id="WP_094852976.1">
    <property type="nucleotide sequence ID" value="NZ_NEVM01000002.1"/>
</dbReference>
<dbReference type="AlphaFoldDB" id="A0A261S9A5"/>
<dbReference type="PANTHER" id="PTHR36838">
    <property type="entry name" value="AUXIN EFFLUX CARRIER FAMILY PROTEIN"/>
    <property type="match status" value="1"/>
</dbReference>
<keyword evidence="3" id="KW-1003">Cell membrane</keyword>
<evidence type="ECO:0000256" key="7">
    <source>
        <dbReference type="SAM" id="Phobius"/>
    </source>
</evidence>
<proteinExistence type="predicted"/>
<evidence type="ECO:0000256" key="1">
    <source>
        <dbReference type="ARBA" id="ARBA00004141"/>
    </source>
</evidence>
<feature type="transmembrane region" description="Helical" evidence="7">
    <location>
        <begin position="227"/>
        <end position="250"/>
    </location>
</feature>
<comment type="subcellular location">
    <subcellularLocation>
        <location evidence="1">Membrane</location>
        <topology evidence="1">Multi-pass membrane protein</topology>
    </subcellularLocation>
</comment>
<feature type="transmembrane region" description="Helical" evidence="7">
    <location>
        <begin position="256"/>
        <end position="276"/>
    </location>
</feature>
<sequence>MLAVINATLPVFALILAGWLSARRQLLGPAGGDVLNRFVIYLALPALLFHAMTQVQPEQLAHGGYVLSVIAGIVVPFAIAFCVKRPRDARRTDVAIEALANAYANSGFMGIPLCLVVLGPESLAPAIIAVLMTACVLFGVTITLIEFDQHQGQHPLRTVLKTGRALLRNPLLIAPVLGLAWSFTGLQLPQAADRFIVLLGNAASPCALVAIGLFLAQAGAGGAPATVARIVFAKLAVQPVVTAVLVLYVFDMPPVWAWTAILMGALPIGTGPFMLAQMYRRDAQAASRAILVSTVISVLTISLLIALIQHQGMLRP</sequence>
<keyword evidence="4 7" id="KW-0812">Transmembrane</keyword>
<feature type="transmembrane region" description="Helical" evidence="7">
    <location>
        <begin position="95"/>
        <end position="118"/>
    </location>
</feature>
<dbReference type="InterPro" id="IPR004776">
    <property type="entry name" value="Mem_transp_PIN-like"/>
</dbReference>
<dbReference type="Pfam" id="PF03547">
    <property type="entry name" value="Mem_trans"/>
    <property type="match status" value="1"/>
</dbReference>
<dbReference type="OrthoDB" id="3435874at2"/>
<evidence type="ECO:0000313" key="9">
    <source>
        <dbReference type="Proteomes" id="UP000216020"/>
    </source>
</evidence>
<keyword evidence="6 7" id="KW-0472">Membrane</keyword>
<feature type="transmembrane region" description="Helical" evidence="7">
    <location>
        <begin position="34"/>
        <end position="52"/>
    </location>
</feature>
<feature type="transmembrane region" description="Helical" evidence="7">
    <location>
        <begin position="288"/>
        <end position="308"/>
    </location>
</feature>
<keyword evidence="2" id="KW-0813">Transport</keyword>
<feature type="transmembrane region" description="Helical" evidence="7">
    <location>
        <begin position="195"/>
        <end position="215"/>
    </location>
</feature>
<name>A0A261S9A5_9BORD</name>